<gene>
    <name evidence="1" type="ORF">D7D52_37100</name>
</gene>
<dbReference type="AlphaFoldDB" id="A0A386ZP98"/>
<reference evidence="1 2" key="1">
    <citation type="submission" date="2018-09" db="EMBL/GenBank/DDBJ databases">
        <title>Nocardia yunnanensis sp. nov., an actinomycete isolated from a soil sample.</title>
        <authorList>
            <person name="Zhang J."/>
        </authorList>
    </citation>
    <scope>NUCLEOTIDE SEQUENCE [LARGE SCALE GENOMIC DNA]</scope>
    <source>
        <strain evidence="1 2">CFHS0054</strain>
    </source>
</reference>
<dbReference type="KEGG" id="nyu:D7D52_37100"/>
<accession>A0A386ZP98</accession>
<keyword evidence="2" id="KW-1185">Reference proteome</keyword>
<dbReference type="EMBL" id="CP032568">
    <property type="protein sequence ID" value="AYF78519.1"/>
    <property type="molecule type" value="Genomic_DNA"/>
</dbReference>
<dbReference type="OrthoDB" id="4558294at2"/>
<name>A0A386ZP98_9NOCA</name>
<organism evidence="1 2">
    <name type="scientific">Nocardia yunnanensis</name>
    <dbReference type="NCBI Taxonomy" id="2382165"/>
    <lineage>
        <taxon>Bacteria</taxon>
        <taxon>Bacillati</taxon>
        <taxon>Actinomycetota</taxon>
        <taxon>Actinomycetes</taxon>
        <taxon>Mycobacteriales</taxon>
        <taxon>Nocardiaceae</taxon>
        <taxon>Nocardia</taxon>
    </lineage>
</organism>
<dbReference type="Proteomes" id="UP000267164">
    <property type="component" value="Chromosome"/>
</dbReference>
<protein>
    <recommendedName>
        <fullName evidence="3">Transcriptional regulator</fullName>
    </recommendedName>
</protein>
<sequence>MLSVDGPHADRSAALFNNRHLVTVVLAIADTDFPAEFTTRQVAVATGLADSLIRPILQRFLAAGLLSPVTAPSSIRGAKYFDAQLNSPAWRGLIALCRELAGSDRL</sequence>
<proteinExistence type="predicted"/>
<evidence type="ECO:0008006" key="3">
    <source>
        <dbReference type="Google" id="ProtNLM"/>
    </source>
</evidence>
<evidence type="ECO:0000313" key="1">
    <source>
        <dbReference type="EMBL" id="AYF78519.1"/>
    </source>
</evidence>
<evidence type="ECO:0000313" key="2">
    <source>
        <dbReference type="Proteomes" id="UP000267164"/>
    </source>
</evidence>